<name>A0A1E3X245_9BACT</name>
<reference evidence="1 2" key="1">
    <citation type="submission" date="2016-07" db="EMBL/GenBank/DDBJ databases">
        <title>Draft genome of Scalindua rubra, obtained from a brine-seawater interface in the Red Sea, sheds light on salt adaptation in anammox bacteria.</title>
        <authorList>
            <person name="Speth D.R."/>
            <person name="Lagkouvardos I."/>
            <person name="Wang Y."/>
            <person name="Qian P.-Y."/>
            <person name="Dutilh B.E."/>
            <person name="Jetten M.S."/>
        </authorList>
    </citation>
    <scope>NUCLEOTIDE SEQUENCE [LARGE SCALE GENOMIC DNA]</scope>
    <source>
        <strain evidence="1">BSI-1</strain>
    </source>
</reference>
<sequence length="124" mass="14741">MKSTQLAKLLQHKDWTPKEWSDRSGLSIKHTYNILSGEKDYELQPKTLQKIRAALLHSGDIDIVEKIDEIQNNSLHYIEIIHEDERMKLYTFCEAHYKLDKDHNKLYEAVRANNGRLIWHEVKQ</sequence>
<comment type="caution">
    <text evidence="1">The sequence shown here is derived from an EMBL/GenBank/DDBJ whole genome shotgun (WGS) entry which is preliminary data.</text>
</comment>
<dbReference type="AlphaFoldDB" id="A0A1E3X245"/>
<dbReference type="Proteomes" id="UP000094056">
    <property type="component" value="Unassembled WGS sequence"/>
</dbReference>
<proteinExistence type="predicted"/>
<accession>A0A1E3X245</accession>
<protein>
    <submittedName>
        <fullName evidence="1">Uncharacterized protein</fullName>
    </submittedName>
</protein>
<gene>
    <name evidence="1" type="ORF">SCARUB_05155</name>
</gene>
<dbReference type="EMBL" id="MAYW01000390">
    <property type="protein sequence ID" value="ODS29741.1"/>
    <property type="molecule type" value="Genomic_DNA"/>
</dbReference>
<evidence type="ECO:0000313" key="2">
    <source>
        <dbReference type="Proteomes" id="UP000094056"/>
    </source>
</evidence>
<organism evidence="1 2">
    <name type="scientific">Candidatus Scalindua rubra</name>
    <dbReference type="NCBI Taxonomy" id="1872076"/>
    <lineage>
        <taxon>Bacteria</taxon>
        <taxon>Pseudomonadati</taxon>
        <taxon>Planctomycetota</taxon>
        <taxon>Candidatus Brocadiia</taxon>
        <taxon>Candidatus Brocadiales</taxon>
        <taxon>Candidatus Scalinduaceae</taxon>
        <taxon>Candidatus Scalindua</taxon>
    </lineage>
</organism>
<evidence type="ECO:0000313" key="1">
    <source>
        <dbReference type="EMBL" id="ODS29741.1"/>
    </source>
</evidence>